<evidence type="ECO:0000256" key="1">
    <source>
        <dbReference type="ARBA" id="ARBA00004370"/>
    </source>
</evidence>
<evidence type="ECO:0000256" key="5">
    <source>
        <dbReference type="ARBA" id="ARBA00023136"/>
    </source>
</evidence>
<evidence type="ECO:0000256" key="3">
    <source>
        <dbReference type="ARBA" id="ARBA00022692"/>
    </source>
</evidence>
<dbReference type="Pfam" id="PF01138">
    <property type="entry name" value="RNase_PH"/>
    <property type="match status" value="1"/>
</dbReference>
<dbReference type="EMBL" id="LJBN01000205">
    <property type="protein sequence ID" value="OOQ83013.1"/>
    <property type="molecule type" value="Genomic_DNA"/>
</dbReference>
<comment type="caution">
    <text evidence="8">The sequence shown here is derived from an EMBL/GenBank/DDBJ whole genome shotgun (WGS) entry which is preliminary data.</text>
</comment>
<dbReference type="SUPFAM" id="SSF54211">
    <property type="entry name" value="Ribosomal protein S5 domain 2-like"/>
    <property type="match status" value="1"/>
</dbReference>
<dbReference type="PANTHER" id="PTHR11953">
    <property type="entry name" value="EXOSOME COMPLEX COMPONENT"/>
    <property type="match status" value="1"/>
</dbReference>
<keyword evidence="5 6" id="KW-0472">Membrane</keyword>
<feature type="domain" description="Exoribonuclease phosphorolytic" evidence="7">
    <location>
        <begin position="23"/>
        <end position="157"/>
    </location>
</feature>
<evidence type="ECO:0000256" key="6">
    <source>
        <dbReference type="SAM" id="Phobius"/>
    </source>
</evidence>
<dbReference type="PANTHER" id="PTHR11953:SF0">
    <property type="entry name" value="EXOSOME COMPLEX COMPONENT RRP41"/>
    <property type="match status" value="1"/>
</dbReference>
<dbReference type="Pfam" id="PF04145">
    <property type="entry name" value="Ctr"/>
    <property type="match status" value="1"/>
</dbReference>
<dbReference type="GO" id="GO:0005375">
    <property type="term" value="F:copper ion transmembrane transporter activity"/>
    <property type="evidence" value="ECO:0007669"/>
    <property type="project" value="InterPro"/>
</dbReference>
<dbReference type="GO" id="GO:0034475">
    <property type="term" value="P:U4 snRNA 3'-end processing"/>
    <property type="evidence" value="ECO:0007669"/>
    <property type="project" value="TreeGrafter"/>
</dbReference>
<dbReference type="GO" id="GO:0003723">
    <property type="term" value="F:RNA binding"/>
    <property type="evidence" value="ECO:0007669"/>
    <property type="project" value="TreeGrafter"/>
</dbReference>
<keyword evidence="3 6" id="KW-0812">Transmembrane</keyword>
<accession>A0A1S9RBU6</accession>
<dbReference type="Proteomes" id="UP000190744">
    <property type="component" value="Unassembled WGS sequence"/>
</dbReference>
<dbReference type="GO" id="GO:0016075">
    <property type="term" value="P:rRNA catabolic process"/>
    <property type="evidence" value="ECO:0007669"/>
    <property type="project" value="TreeGrafter"/>
</dbReference>
<evidence type="ECO:0000313" key="9">
    <source>
        <dbReference type="Proteomes" id="UP000190744"/>
    </source>
</evidence>
<feature type="transmembrane region" description="Helical" evidence="6">
    <location>
        <begin position="570"/>
        <end position="588"/>
    </location>
</feature>
<dbReference type="InterPro" id="IPR001247">
    <property type="entry name" value="ExoRNase_PH_dom1"/>
</dbReference>
<dbReference type="AlphaFoldDB" id="A0A1S9RBU6"/>
<organism evidence="8 9">
    <name type="scientific">Penicillium brasilianum</name>
    <dbReference type="NCBI Taxonomy" id="104259"/>
    <lineage>
        <taxon>Eukaryota</taxon>
        <taxon>Fungi</taxon>
        <taxon>Dikarya</taxon>
        <taxon>Ascomycota</taxon>
        <taxon>Pezizomycotina</taxon>
        <taxon>Eurotiomycetes</taxon>
        <taxon>Eurotiomycetidae</taxon>
        <taxon>Eurotiales</taxon>
        <taxon>Aspergillaceae</taxon>
        <taxon>Penicillium</taxon>
    </lineage>
</organism>
<evidence type="ECO:0000256" key="4">
    <source>
        <dbReference type="ARBA" id="ARBA00022989"/>
    </source>
</evidence>
<dbReference type="GO" id="GO:0016020">
    <property type="term" value="C:membrane"/>
    <property type="evidence" value="ECO:0007669"/>
    <property type="project" value="UniProtKB-SubCell"/>
</dbReference>
<evidence type="ECO:0000313" key="8">
    <source>
        <dbReference type="EMBL" id="OOQ83013.1"/>
    </source>
</evidence>
<dbReference type="GO" id="GO:0000176">
    <property type="term" value="C:nuclear exosome (RNase complex)"/>
    <property type="evidence" value="ECO:0007669"/>
    <property type="project" value="TreeGrafter"/>
</dbReference>
<dbReference type="InterPro" id="IPR036345">
    <property type="entry name" value="ExoRNase_PH_dom2_sf"/>
</dbReference>
<comment type="subcellular location">
    <subcellularLocation>
        <location evidence="1">Membrane</location>
    </subcellularLocation>
</comment>
<feature type="transmembrane region" description="Helical" evidence="6">
    <location>
        <begin position="413"/>
        <end position="432"/>
    </location>
</feature>
<sequence>MPLDTSTTYPLTKLRLDGRRWNELRLIQAQISTNPASSGSSYLSMGNTAIMCSVHGPAEGRRGEASGSGGSAGAIVEVDVNVAGFAGVDRKRRAGGSDKQSSRIATTLRSAFQSHLHTYLYPHSTISIHVSVLSADGSLLSAAINACTLALVDAGVPMPGLLTSCTAGMSGSASTPRDPRNDELDPLLDLSLPEEQELPVLTVGTTTSVPVGENNMDEEESDMKVAVLTMDSKLHYSYIETMLAVGIDGCNQIQSVGICSIVRVSKSLGGFHRKVRNVLIPPKRAVELVKESVYSVSLDLFFSFLSSSSFCFSVHVLHCTLFQPLPGLTSRNMESMTMASAMTMTAVSTALAAMNTSSMGMPNMPSNASSETAMPTMPSMAGMDMSCRISMLWNWYTIDSCFLSSSWHIRSRGMFAGSCIGTICLVLCLEFLRRLGREYDAFILRRASLRQTYLPGSASMTSERSGKKIKASGANDPGCPCDCPRDDDEITTIPGSESSNPKLAGPNSVMPVTAKGVHLVDGGTADRKNSDIVAPYRPSPIEQVIRALFHTVQFAVAYFIMLLAMYYNGYIIICIFIGAFLGSLVFSWEPLSLSKE</sequence>
<reference evidence="9" key="1">
    <citation type="submission" date="2015-09" db="EMBL/GenBank/DDBJ databases">
        <authorList>
            <person name="Fill T.P."/>
            <person name="Baretta J.F."/>
            <person name="de Almeida L.G."/>
            <person name="Rocha M."/>
            <person name="de Souza D.H."/>
            <person name="Malavazi I."/>
            <person name="Cerdeira L.T."/>
            <person name="Hong H."/>
            <person name="Samborskyy M."/>
            <person name="de Vasconcelos A.T."/>
            <person name="Leadlay P."/>
            <person name="Rodrigues-Filho E."/>
        </authorList>
    </citation>
    <scope>NUCLEOTIDE SEQUENCE [LARGE SCALE GENOMIC DNA]</scope>
    <source>
        <strain evidence="9">LaBioMMi 136</strain>
    </source>
</reference>
<keyword evidence="4 6" id="KW-1133">Transmembrane helix</keyword>
<dbReference type="InterPro" id="IPR020568">
    <property type="entry name" value="Ribosomal_Su5_D2-typ_SF"/>
</dbReference>
<evidence type="ECO:0000259" key="7">
    <source>
        <dbReference type="Pfam" id="PF01138"/>
    </source>
</evidence>
<proteinExistence type="inferred from homology"/>
<dbReference type="SUPFAM" id="SSF55666">
    <property type="entry name" value="Ribonuclease PH domain 2-like"/>
    <property type="match status" value="1"/>
</dbReference>
<evidence type="ECO:0000256" key="2">
    <source>
        <dbReference type="ARBA" id="ARBA00006678"/>
    </source>
</evidence>
<comment type="similarity">
    <text evidence="2">Belongs to the RNase PH family.</text>
</comment>
<dbReference type="GO" id="GO:0005730">
    <property type="term" value="C:nucleolus"/>
    <property type="evidence" value="ECO:0007669"/>
    <property type="project" value="TreeGrafter"/>
</dbReference>
<protein>
    <recommendedName>
        <fullName evidence="7">Exoribonuclease phosphorolytic domain-containing protein</fullName>
    </recommendedName>
</protein>
<dbReference type="InterPro" id="IPR007274">
    <property type="entry name" value="Cop_transporter"/>
</dbReference>
<name>A0A1S9RBU6_PENBI</name>
<dbReference type="Gene3D" id="3.30.230.70">
    <property type="entry name" value="GHMP Kinase, N-terminal domain"/>
    <property type="match status" value="1"/>
</dbReference>
<gene>
    <name evidence="8" type="ORF">PEBR_38286</name>
</gene>
<dbReference type="InterPro" id="IPR050080">
    <property type="entry name" value="RNase_PH"/>
</dbReference>
<dbReference type="GO" id="GO:0071028">
    <property type="term" value="P:nuclear mRNA surveillance"/>
    <property type="evidence" value="ECO:0007669"/>
    <property type="project" value="TreeGrafter"/>
</dbReference>
<dbReference type="GO" id="GO:0071051">
    <property type="term" value="P:poly(A)-dependent snoRNA 3'-end processing"/>
    <property type="evidence" value="ECO:0007669"/>
    <property type="project" value="TreeGrafter"/>
</dbReference>
<dbReference type="GO" id="GO:0000177">
    <property type="term" value="C:cytoplasmic exosome (RNase complex)"/>
    <property type="evidence" value="ECO:0007669"/>
    <property type="project" value="TreeGrafter"/>
</dbReference>
<dbReference type="InterPro" id="IPR027408">
    <property type="entry name" value="PNPase/RNase_PH_dom_sf"/>
</dbReference>